<evidence type="ECO:0000256" key="1">
    <source>
        <dbReference type="ARBA" id="ARBA00004179"/>
    </source>
</evidence>
<evidence type="ECO:0000313" key="14">
    <source>
        <dbReference type="EMBL" id="CAF2867771.1"/>
    </source>
</evidence>
<dbReference type="InterPro" id="IPR001683">
    <property type="entry name" value="PX_dom"/>
</dbReference>
<evidence type="ECO:0000256" key="7">
    <source>
        <dbReference type="ARBA" id="ARBA00022490"/>
    </source>
</evidence>
<keyword evidence="11" id="KW-0472">Membrane</keyword>
<reference evidence="14" key="1">
    <citation type="submission" date="2021-02" db="EMBL/GenBank/DDBJ databases">
        <authorList>
            <person name="Bekaert M."/>
        </authorList>
    </citation>
    <scope>NUCLEOTIDE SEQUENCE</scope>
    <source>
        <strain evidence="14">IoA-00</strain>
    </source>
</reference>
<accession>A0A7R8CRF2</accession>
<evidence type="ECO:0000256" key="3">
    <source>
        <dbReference type="ARBA" id="ARBA00004496"/>
    </source>
</evidence>
<dbReference type="Gene3D" id="3.30.1520.10">
    <property type="entry name" value="Phox-like domain"/>
    <property type="match status" value="1"/>
</dbReference>
<evidence type="ECO:0000256" key="4">
    <source>
        <dbReference type="ARBA" id="ARBA00010883"/>
    </source>
</evidence>
<sequence>MAHEIWETSIQNERSKYIHIKNLSIEQHNNMESGDKVKKSTERILTSNQSLDEAYSPPANVLEIEVCNPQNRNIIGSTKRYTEYEVRLKTNLPIFEKQESVVHRRYSDFQWLRKEIDKTVK</sequence>
<evidence type="ECO:0000256" key="6">
    <source>
        <dbReference type="ARBA" id="ARBA00022448"/>
    </source>
</evidence>
<dbReference type="PROSITE" id="PS50195">
    <property type="entry name" value="PX"/>
    <property type="match status" value="1"/>
</dbReference>
<comment type="function">
    <text evidence="12">Required for retention of late Golgi membrane proteins. Component of the retrieval machinery that functions by direct interaction with the cytosolic tails of certain TGN membrane proteins during the sorting/budding process at the prevacuolar compartment. Binds phosphatidylinositol 3-phosphate (PtdIns(P3)).</text>
</comment>
<keyword evidence="9" id="KW-0333">Golgi apparatus</keyword>
<feature type="domain" description="PX" evidence="13">
    <location>
        <begin position="62"/>
        <end position="121"/>
    </location>
</feature>
<keyword evidence="15" id="KW-1185">Reference proteome</keyword>
<dbReference type="InterPro" id="IPR051074">
    <property type="entry name" value="Sorting_Nexin"/>
</dbReference>
<evidence type="ECO:0000256" key="5">
    <source>
        <dbReference type="ARBA" id="ARBA00020436"/>
    </source>
</evidence>
<evidence type="ECO:0000256" key="10">
    <source>
        <dbReference type="ARBA" id="ARBA00023121"/>
    </source>
</evidence>
<dbReference type="GO" id="GO:0032456">
    <property type="term" value="P:endocytic recycling"/>
    <property type="evidence" value="ECO:0007669"/>
    <property type="project" value="TreeGrafter"/>
</dbReference>
<evidence type="ECO:0000259" key="13">
    <source>
        <dbReference type="PROSITE" id="PS50195"/>
    </source>
</evidence>
<gene>
    <name evidence="14" type="ORF">LSAA_6245</name>
</gene>
<keyword evidence="8" id="KW-0653">Protein transport</keyword>
<dbReference type="GO" id="GO:0031901">
    <property type="term" value="C:early endosome membrane"/>
    <property type="evidence" value="ECO:0007669"/>
    <property type="project" value="TreeGrafter"/>
</dbReference>
<evidence type="ECO:0000313" key="15">
    <source>
        <dbReference type="Proteomes" id="UP000675881"/>
    </source>
</evidence>
<evidence type="ECO:0000256" key="2">
    <source>
        <dbReference type="ARBA" id="ARBA00004255"/>
    </source>
</evidence>
<keyword evidence="6" id="KW-0813">Transport</keyword>
<evidence type="ECO:0000256" key="8">
    <source>
        <dbReference type="ARBA" id="ARBA00022927"/>
    </source>
</evidence>
<name>A0A7R8CRF2_LEPSM</name>
<dbReference type="AlphaFoldDB" id="A0A7R8CRF2"/>
<dbReference type="PANTHER" id="PTHR45963:SF2">
    <property type="entry name" value="RE52028P"/>
    <property type="match status" value="1"/>
</dbReference>
<evidence type="ECO:0000256" key="11">
    <source>
        <dbReference type="ARBA" id="ARBA00023136"/>
    </source>
</evidence>
<protein>
    <recommendedName>
        <fullName evidence="5">Sorting nexin-3</fullName>
    </recommendedName>
</protein>
<proteinExistence type="inferred from homology"/>
<dbReference type="OrthoDB" id="5227681at2759"/>
<dbReference type="SUPFAM" id="SSF64268">
    <property type="entry name" value="PX domain"/>
    <property type="match status" value="1"/>
</dbReference>
<organism evidence="14 15">
    <name type="scientific">Lepeophtheirus salmonis</name>
    <name type="common">Salmon louse</name>
    <name type="synonym">Caligus salmonis</name>
    <dbReference type="NCBI Taxonomy" id="72036"/>
    <lineage>
        <taxon>Eukaryota</taxon>
        <taxon>Metazoa</taxon>
        <taxon>Ecdysozoa</taxon>
        <taxon>Arthropoda</taxon>
        <taxon>Crustacea</taxon>
        <taxon>Multicrustacea</taxon>
        <taxon>Hexanauplia</taxon>
        <taxon>Copepoda</taxon>
        <taxon>Siphonostomatoida</taxon>
        <taxon>Caligidae</taxon>
        <taxon>Lepeophtheirus</taxon>
    </lineage>
</organism>
<dbReference type="PANTHER" id="PTHR45963">
    <property type="entry name" value="RE52028P"/>
    <property type="match status" value="1"/>
</dbReference>
<dbReference type="GO" id="GO:0000139">
    <property type="term" value="C:Golgi membrane"/>
    <property type="evidence" value="ECO:0007669"/>
    <property type="project" value="UniProtKB-SubCell"/>
</dbReference>
<comment type="subcellular location">
    <subcellularLocation>
        <location evidence="3">Cytoplasm</location>
    </subcellularLocation>
    <subcellularLocation>
        <location evidence="2">Golgi apparatus membrane</location>
        <topology evidence="2">Peripheral membrane protein</topology>
        <orientation evidence="2">Cytoplasmic side</orientation>
    </subcellularLocation>
    <subcellularLocation>
        <location evidence="1">Prevacuolar compartment membrane</location>
        <topology evidence="1">Peripheral membrane protein</topology>
        <orientation evidence="1">Cytoplasmic side</orientation>
    </subcellularLocation>
</comment>
<evidence type="ECO:0000256" key="9">
    <source>
        <dbReference type="ARBA" id="ARBA00023034"/>
    </source>
</evidence>
<dbReference type="GO" id="GO:0030904">
    <property type="term" value="C:retromer complex"/>
    <property type="evidence" value="ECO:0007669"/>
    <property type="project" value="TreeGrafter"/>
</dbReference>
<dbReference type="Pfam" id="PF00787">
    <property type="entry name" value="PX"/>
    <property type="match status" value="1"/>
</dbReference>
<dbReference type="InterPro" id="IPR036871">
    <property type="entry name" value="PX_dom_sf"/>
</dbReference>
<keyword evidence="7" id="KW-0963">Cytoplasm</keyword>
<dbReference type="EMBL" id="HG994581">
    <property type="protein sequence ID" value="CAF2867771.1"/>
    <property type="molecule type" value="Genomic_DNA"/>
</dbReference>
<evidence type="ECO:0000256" key="12">
    <source>
        <dbReference type="ARBA" id="ARBA00025533"/>
    </source>
</evidence>
<keyword evidence="10" id="KW-0446">Lipid-binding</keyword>
<dbReference type="GO" id="GO:0034499">
    <property type="term" value="P:late endosome to Golgi transport"/>
    <property type="evidence" value="ECO:0007669"/>
    <property type="project" value="TreeGrafter"/>
</dbReference>
<dbReference type="GO" id="GO:0015031">
    <property type="term" value="P:protein transport"/>
    <property type="evidence" value="ECO:0007669"/>
    <property type="project" value="UniProtKB-KW"/>
</dbReference>
<comment type="similarity">
    <text evidence="4">Belongs to the sorting nexin family.</text>
</comment>
<dbReference type="GO" id="GO:0032266">
    <property type="term" value="F:phosphatidylinositol-3-phosphate binding"/>
    <property type="evidence" value="ECO:0007669"/>
    <property type="project" value="TreeGrafter"/>
</dbReference>
<dbReference type="Proteomes" id="UP000675881">
    <property type="component" value="Chromosome 2"/>
</dbReference>